<dbReference type="EMBL" id="BNJK01000002">
    <property type="protein sequence ID" value="GHO99418.1"/>
    <property type="molecule type" value="Genomic_DNA"/>
</dbReference>
<dbReference type="GO" id="GO:0016987">
    <property type="term" value="F:sigma factor activity"/>
    <property type="evidence" value="ECO:0007669"/>
    <property type="project" value="InterPro"/>
</dbReference>
<feature type="domain" description="RNA polymerase sigma-70 region 2" evidence="2">
    <location>
        <begin position="11"/>
        <end position="74"/>
    </location>
</feature>
<keyword evidence="4" id="KW-0804">Transcription</keyword>
<dbReference type="GO" id="GO:0003677">
    <property type="term" value="F:DNA binding"/>
    <property type="evidence" value="ECO:0007669"/>
    <property type="project" value="InterPro"/>
</dbReference>
<dbReference type="AlphaFoldDB" id="A0A8J3IVP6"/>
<dbReference type="InterPro" id="IPR013324">
    <property type="entry name" value="RNA_pol_sigma_r3/r4-like"/>
</dbReference>
<dbReference type="InterPro" id="IPR052704">
    <property type="entry name" value="ECF_Sigma-70_Domain"/>
</dbReference>
<protein>
    <submittedName>
        <fullName evidence="4">DNA-directed RNA polymerase sigma-70 factor</fullName>
    </submittedName>
</protein>
<dbReference type="InterPro" id="IPR013249">
    <property type="entry name" value="RNA_pol_sigma70_r4_t2"/>
</dbReference>
<keyword evidence="4" id="KW-0240">DNA-directed RNA polymerase</keyword>
<dbReference type="Pfam" id="PF08281">
    <property type="entry name" value="Sigma70_r4_2"/>
    <property type="match status" value="1"/>
</dbReference>
<dbReference type="InterPro" id="IPR036388">
    <property type="entry name" value="WH-like_DNA-bd_sf"/>
</dbReference>
<dbReference type="SUPFAM" id="SSF88946">
    <property type="entry name" value="Sigma2 domain of RNA polymerase sigma factors"/>
    <property type="match status" value="1"/>
</dbReference>
<dbReference type="NCBIfam" id="TIGR02937">
    <property type="entry name" value="sigma70-ECF"/>
    <property type="match status" value="1"/>
</dbReference>
<feature type="domain" description="RNA polymerase sigma factor 70 region 4 type 2" evidence="3">
    <location>
        <begin position="109"/>
        <end position="160"/>
    </location>
</feature>
<evidence type="ECO:0000259" key="2">
    <source>
        <dbReference type="Pfam" id="PF04542"/>
    </source>
</evidence>
<reference evidence="4" key="1">
    <citation type="submission" date="2020-10" db="EMBL/GenBank/DDBJ databases">
        <title>Taxonomic study of unclassified bacteria belonging to the class Ktedonobacteria.</title>
        <authorList>
            <person name="Yabe S."/>
            <person name="Wang C.M."/>
            <person name="Zheng Y."/>
            <person name="Sakai Y."/>
            <person name="Cavaletti L."/>
            <person name="Monciardini P."/>
            <person name="Donadio S."/>
        </authorList>
    </citation>
    <scope>NUCLEOTIDE SEQUENCE</scope>
    <source>
        <strain evidence="4">ID150040</strain>
    </source>
</reference>
<dbReference type="PANTHER" id="PTHR30173">
    <property type="entry name" value="SIGMA 19 FACTOR"/>
    <property type="match status" value="1"/>
</dbReference>
<evidence type="ECO:0000256" key="1">
    <source>
        <dbReference type="ARBA" id="ARBA00011344"/>
    </source>
</evidence>
<dbReference type="SUPFAM" id="SSF54427">
    <property type="entry name" value="NTF2-like"/>
    <property type="match status" value="1"/>
</dbReference>
<comment type="caution">
    <text evidence="4">The sequence shown here is derived from an EMBL/GenBank/DDBJ whole genome shotgun (WGS) entry which is preliminary data.</text>
</comment>
<dbReference type="PANTHER" id="PTHR30173:SF43">
    <property type="entry name" value="ECF RNA POLYMERASE SIGMA FACTOR SIGI-RELATED"/>
    <property type="match status" value="1"/>
</dbReference>
<dbReference type="GO" id="GO:0006352">
    <property type="term" value="P:DNA-templated transcription initiation"/>
    <property type="evidence" value="ECO:0007669"/>
    <property type="project" value="InterPro"/>
</dbReference>
<proteinExistence type="predicted"/>
<comment type="subunit">
    <text evidence="1">Interacts transiently with the RNA polymerase catalytic core formed by RpoA, RpoB, RpoC and RpoZ (2 alpha, 1 beta, 1 beta' and 1 omega subunit) to form the RNA polymerase holoenzyme that can initiate transcription.</text>
</comment>
<dbReference type="Pfam" id="PF04542">
    <property type="entry name" value="Sigma70_r2"/>
    <property type="match status" value="1"/>
</dbReference>
<evidence type="ECO:0000259" key="3">
    <source>
        <dbReference type="Pfam" id="PF08281"/>
    </source>
</evidence>
<dbReference type="InterPro" id="IPR014284">
    <property type="entry name" value="RNA_pol_sigma-70_dom"/>
</dbReference>
<dbReference type="RefSeq" id="WP_220210063.1">
    <property type="nucleotide sequence ID" value="NZ_BNJK01000002.1"/>
</dbReference>
<dbReference type="InterPro" id="IPR013325">
    <property type="entry name" value="RNA_pol_sigma_r2"/>
</dbReference>
<dbReference type="Gene3D" id="1.10.10.10">
    <property type="entry name" value="Winged helix-like DNA-binding domain superfamily/Winged helix DNA-binding domain"/>
    <property type="match status" value="1"/>
</dbReference>
<dbReference type="GO" id="GO:0000428">
    <property type="term" value="C:DNA-directed RNA polymerase complex"/>
    <property type="evidence" value="ECO:0007669"/>
    <property type="project" value="UniProtKB-KW"/>
</dbReference>
<dbReference type="Proteomes" id="UP000597444">
    <property type="component" value="Unassembled WGS sequence"/>
</dbReference>
<evidence type="ECO:0000313" key="4">
    <source>
        <dbReference type="EMBL" id="GHO99418.1"/>
    </source>
</evidence>
<accession>A0A8J3IVP6</accession>
<dbReference type="Gene3D" id="3.10.450.50">
    <property type="match status" value="1"/>
</dbReference>
<evidence type="ECO:0000313" key="5">
    <source>
        <dbReference type="Proteomes" id="UP000597444"/>
    </source>
</evidence>
<gene>
    <name evidence="4" type="primary">rpoE_5</name>
    <name evidence="4" type="ORF">KSF_094660</name>
</gene>
<dbReference type="InterPro" id="IPR032710">
    <property type="entry name" value="NTF2-like_dom_sf"/>
</dbReference>
<dbReference type="Gene3D" id="1.10.1740.10">
    <property type="match status" value="1"/>
</dbReference>
<organism evidence="4 5">
    <name type="scientific">Reticulibacter mediterranei</name>
    <dbReference type="NCBI Taxonomy" id="2778369"/>
    <lineage>
        <taxon>Bacteria</taxon>
        <taxon>Bacillati</taxon>
        <taxon>Chloroflexota</taxon>
        <taxon>Ktedonobacteria</taxon>
        <taxon>Ktedonobacterales</taxon>
        <taxon>Reticulibacteraceae</taxon>
        <taxon>Reticulibacter</taxon>
    </lineage>
</organism>
<dbReference type="InterPro" id="IPR007627">
    <property type="entry name" value="RNA_pol_sigma70_r2"/>
</dbReference>
<sequence length="289" mass="31874">MEKHEWLTEAFEAERPHLQTVAYRLLGSTSEADDAVQEAWLRLSFADSSSVENLGGWLTTVVARISLNMLRSRNVRREEPLEASALETSREEIIDPEQEALLADSVGIALLVILDTLAPAERLAFVLHDIFAVPFDEIAPIVERSEAATRQLASRARRRIQEGAKTQDTNLTYQREVVEAFLAASRAGNFEALVALLDPDVVFRTDWPMPAEGFSREIRGAAAVAKQLLRRAHEVQPILINGAVGIVVAPPGQRLLVAQLTITNGRIARINAISDPTHLSRLHLAVLSD</sequence>
<name>A0A8J3IVP6_9CHLR</name>
<keyword evidence="5" id="KW-1185">Reference proteome</keyword>
<dbReference type="SUPFAM" id="SSF88659">
    <property type="entry name" value="Sigma3 and sigma4 domains of RNA polymerase sigma factors"/>
    <property type="match status" value="1"/>
</dbReference>